<dbReference type="PANTHER" id="PTHR47903">
    <property type="entry name" value="OS07G0636400 PROTEIN"/>
    <property type="match status" value="1"/>
</dbReference>
<dbReference type="AlphaFoldDB" id="A0A1Q3BTR6"/>
<dbReference type="PANTHER" id="PTHR47903:SF2">
    <property type="entry name" value="OS07G0636400 PROTEIN"/>
    <property type="match status" value="1"/>
</dbReference>
<name>A0A1Q3BTR6_CEPFO</name>
<protein>
    <submittedName>
        <fullName evidence="2">Ribosomal_L7Ae domain-containing protein</fullName>
    </submittedName>
</protein>
<dbReference type="EMBL" id="BDDD01000910">
    <property type="protein sequence ID" value="GAV71355.1"/>
    <property type="molecule type" value="Genomic_DNA"/>
</dbReference>
<keyword evidence="3" id="KW-1185">Reference proteome</keyword>
<reference evidence="3" key="1">
    <citation type="submission" date="2016-04" db="EMBL/GenBank/DDBJ databases">
        <title>Cephalotus genome sequencing.</title>
        <authorList>
            <person name="Fukushima K."/>
            <person name="Hasebe M."/>
            <person name="Fang X."/>
        </authorList>
    </citation>
    <scope>NUCLEOTIDE SEQUENCE [LARGE SCALE GENOMIC DNA]</scope>
    <source>
        <strain evidence="3">cv. St1</strain>
    </source>
</reference>
<dbReference type="FunCoup" id="A0A1Q3BTR6">
    <property type="interactions" value="465"/>
</dbReference>
<organism evidence="2 3">
    <name type="scientific">Cephalotus follicularis</name>
    <name type="common">Albany pitcher plant</name>
    <dbReference type="NCBI Taxonomy" id="3775"/>
    <lineage>
        <taxon>Eukaryota</taxon>
        <taxon>Viridiplantae</taxon>
        <taxon>Streptophyta</taxon>
        <taxon>Embryophyta</taxon>
        <taxon>Tracheophyta</taxon>
        <taxon>Spermatophyta</taxon>
        <taxon>Magnoliopsida</taxon>
        <taxon>eudicotyledons</taxon>
        <taxon>Gunneridae</taxon>
        <taxon>Pentapetalae</taxon>
        <taxon>rosids</taxon>
        <taxon>fabids</taxon>
        <taxon>Oxalidales</taxon>
        <taxon>Cephalotaceae</taxon>
        <taxon>Cephalotus</taxon>
    </lineage>
</organism>
<comment type="caution">
    <text evidence="2">The sequence shown here is derived from an EMBL/GenBank/DDBJ whole genome shotgun (WGS) entry which is preliminary data.</text>
</comment>
<dbReference type="InterPro" id="IPR029064">
    <property type="entry name" value="Ribosomal_eL30-like_sf"/>
</dbReference>
<dbReference type="SUPFAM" id="SSF55315">
    <property type="entry name" value="L30e-like"/>
    <property type="match status" value="1"/>
</dbReference>
<accession>A0A1Q3BTR6</accession>
<dbReference type="STRING" id="3775.A0A1Q3BTR6"/>
<evidence type="ECO:0000259" key="1">
    <source>
        <dbReference type="Pfam" id="PF01248"/>
    </source>
</evidence>
<dbReference type="InterPro" id="IPR004038">
    <property type="entry name" value="Ribosomal_eL8/eL30/eS12/Gad45"/>
</dbReference>
<proteinExistence type="predicted"/>
<gene>
    <name evidence="2" type="ORF">CFOL_v3_14849</name>
</gene>
<evidence type="ECO:0000313" key="3">
    <source>
        <dbReference type="Proteomes" id="UP000187406"/>
    </source>
</evidence>
<feature type="domain" description="Ribosomal protein eL8/eL30/eS12/Gadd45" evidence="1">
    <location>
        <begin position="107"/>
        <end position="168"/>
    </location>
</feature>
<dbReference type="InParanoid" id="A0A1Q3BTR6"/>
<evidence type="ECO:0000313" key="2">
    <source>
        <dbReference type="EMBL" id="GAV71355.1"/>
    </source>
</evidence>
<dbReference type="Pfam" id="PF01248">
    <property type="entry name" value="Ribosomal_L7Ae"/>
    <property type="match status" value="1"/>
</dbReference>
<dbReference type="Gene3D" id="3.30.1330.30">
    <property type="match status" value="1"/>
</dbReference>
<dbReference type="Proteomes" id="UP000187406">
    <property type="component" value="Unassembled WGS sequence"/>
</dbReference>
<sequence>MPRRNKASKMPQIDGSKTSFLPQEQGYYEGERLACFLKLIQREILSARISDGNSFPEKIWLKQQFAIGVNDVTRVLERMSPIVGVGCSPQQPHAFCSNHKGPSVSLQAILVASDCNPRLLIKHLPSLASSKKVPLFFVNDKKGGSLRLGELVKLKTAIAIGVKVKGNSINEIMEKILHGNEINS</sequence>
<dbReference type="OrthoDB" id="20109at2759"/>